<dbReference type="CDD" id="cd00093">
    <property type="entry name" value="HTH_XRE"/>
    <property type="match status" value="1"/>
</dbReference>
<dbReference type="EMBL" id="JAIVEX010000011">
    <property type="protein sequence ID" value="MDB0524010.1"/>
    <property type="molecule type" value="Genomic_DNA"/>
</dbReference>
<name>A0AAE3NL70_RALSL</name>
<dbReference type="Pfam" id="PF01381">
    <property type="entry name" value="HTH_3"/>
    <property type="match status" value="1"/>
</dbReference>
<sequence length="111" mass="12504">MTEIRKSAQEAKEFGDALRERRKALGLTLKQLADLLVVDVGQLSRFERAEFKYVSKNLQKVSDYLQISAPPVALDAHDSGAVVQRFAELLVRSERHRAAAMALIQVLQDLR</sequence>
<comment type="caution">
    <text evidence="2">The sequence shown here is derived from an EMBL/GenBank/DDBJ whole genome shotgun (WGS) entry which is preliminary data.</text>
</comment>
<protein>
    <submittedName>
        <fullName evidence="2">Helix-turn-helix domain-containing protein</fullName>
    </submittedName>
</protein>
<dbReference type="Proteomes" id="UP001143674">
    <property type="component" value="Unassembled WGS sequence"/>
</dbReference>
<dbReference type="GO" id="GO:0003677">
    <property type="term" value="F:DNA binding"/>
    <property type="evidence" value="ECO:0007669"/>
    <property type="project" value="InterPro"/>
</dbReference>
<accession>A0AAE3NL70</accession>
<gene>
    <name evidence="2" type="ORF">LBW55_20605</name>
</gene>
<dbReference type="SUPFAM" id="SSF47413">
    <property type="entry name" value="lambda repressor-like DNA-binding domains"/>
    <property type="match status" value="1"/>
</dbReference>
<dbReference type="InterPro" id="IPR001387">
    <property type="entry name" value="Cro/C1-type_HTH"/>
</dbReference>
<evidence type="ECO:0000313" key="3">
    <source>
        <dbReference type="Proteomes" id="UP001143674"/>
    </source>
</evidence>
<proteinExistence type="predicted"/>
<reference evidence="2" key="1">
    <citation type="submission" date="2021-09" db="EMBL/GenBank/DDBJ databases">
        <title>Genomic analysis of Ralstonia spp.</title>
        <authorList>
            <person name="Aburjaile F."/>
            <person name="Ariute J.C."/>
            <person name="Pais A.K.L."/>
            <person name="Albuquerque G.M.R."/>
            <person name="Silva A.M.F."/>
            <person name="Brenig B."/>
            <person name="Azevedo V."/>
            <person name="Matiuzzi M."/>
            <person name="Ramos R."/>
            <person name="Goes-Neto A."/>
            <person name="Soares S."/>
            <person name="Iseppon A.M.B."/>
            <person name="Souza E."/>
            <person name="Gama M."/>
        </authorList>
    </citation>
    <scope>NUCLEOTIDE SEQUENCE</scope>
    <source>
        <strain evidence="2">B4</strain>
    </source>
</reference>
<feature type="domain" description="HTH cro/C1-type" evidence="1">
    <location>
        <begin position="18"/>
        <end position="72"/>
    </location>
</feature>
<dbReference type="Gene3D" id="1.10.260.40">
    <property type="entry name" value="lambda repressor-like DNA-binding domains"/>
    <property type="match status" value="1"/>
</dbReference>
<evidence type="ECO:0000313" key="2">
    <source>
        <dbReference type="EMBL" id="MDB0524010.1"/>
    </source>
</evidence>
<dbReference type="RefSeq" id="WP_184848524.1">
    <property type="nucleotide sequence ID" value="NZ_JABZEH010000001.1"/>
</dbReference>
<evidence type="ECO:0000259" key="1">
    <source>
        <dbReference type="PROSITE" id="PS50943"/>
    </source>
</evidence>
<organism evidence="2 3">
    <name type="scientific">Ralstonia solanacearum</name>
    <name type="common">Pseudomonas solanacearum</name>
    <dbReference type="NCBI Taxonomy" id="305"/>
    <lineage>
        <taxon>Bacteria</taxon>
        <taxon>Pseudomonadati</taxon>
        <taxon>Pseudomonadota</taxon>
        <taxon>Betaproteobacteria</taxon>
        <taxon>Burkholderiales</taxon>
        <taxon>Burkholderiaceae</taxon>
        <taxon>Ralstonia</taxon>
        <taxon>Ralstonia solanacearum species complex</taxon>
    </lineage>
</organism>
<dbReference type="AlphaFoldDB" id="A0AAE3NL70"/>
<dbReference type="PROSITE" id="PS50943">
    <property type="entry name" value="HTH_CROC1"/>
    <property type="match status" value="1"/>
</dbReference>
<dbReference type="InterPro" id="IPR010982">
    <property type="entry name" value="Lambda_DNA-bd_dom_sf"/>
</dbReference>
<dbReference type="SMART" id="SM00530">
    <property type="entry name" value="HTH_XRE"/>
    <property type="match status" value="1"/>
</dbReference>